<keyword evidence="2" id="KW-0472">Membrane</keyword>
<dbReference type="AlphaFoldDB" id="A0A090KUF3"/>
<name>A0A090KUF3_STRRB</name>
<dbReference type="WBParaSite" id="SRAE_X000124900.1">
    <property type="protein sequence ID" value="SRAE_X000124900.1"/>
    <property type="gene ID" value="WBGene00266815"/>
</dbReference>
<reference evidence="4" key="2">
    <citation type="submission" date="2014-09" db="EMBL/GenBank/DDBJ databases">
        <authorList>
            <person name="Martin A.A."/>
        </authorList>
    </citation>
    <scope>NUCLEOTIDE SEQUENCE</scope>
    <source>
        <strain evidence="4">ED321</strain>
    </source>
</reference>
<reference evidence="5 6" key="3">
    <citation type="submission" date="2020-12" db="UniProtKB">
        <authorList>
            <consortium name="WormBaseParasite"/>
        </authorList>
    </citation>
    <scope>IDENTIFICATION</scope>
</reference>
<keyword evidence="2" id="KW-0812">Transmembrane</keyword>
<evidence type="ECO:0000313" key="6">
    <source>
        <dbReference type="WBParaSite" id="SRAE_X000124900.1"/>
    </source>
</evidence>
<evidence type="ECO:0000313" key="8">
    <source>
        <dbReference type="WormBase" id="SRAE_X000124900"/>
    </source>
</evidence>
<gene>
    <name evidence="3 5 7" type="ORF">SRAE_X000124800</name>
    <name evidence="8" type="ORF">SRAE_X000124900</name>
</gene>
<evidence type="ECO:0000313" key="7">
    <source>
        <dbReference type="WormBase" id="SRAE_X000124800"/>
    </source>
</evidence>
<dbReference type="Proteomes" id="UP000035682">
    <property type="component" value="Unplaced"/>
</dbReference>
<keyword evidence="4" id="KW-1185">Reference proteome</keyword>
<reference evidence="3" key="1">
    <citation type="submission" date="2014-09" db="EMBL/GenBank/DDBJ databases">
        <authorList>
            <person name="Aslett A.Martin."/>
        </authorList>
    </citation>
    <scope>NUCLEOTIDE SEQUENCE</scope>
    <source>
        <strain evidence="3">ED321 Heterogonic</strain>
    </source>
</reference>
<organism evidence="3">
    <name type="scientific">Strongyloides ratti</name>
    <name type="common">Parasitic roundworm</name>
    <dbReference type="NCBI Taxonomy" id="34506"/>
    <lineage>
        <taxon>Eukaryota</taxon>
        <taxon>Metazoa</taxon>
        <taxon>Ecdysozoa</taxon>
        <taxon>Nematoda</taxon>
        <taxon>Chromadorea</taxon>
        <taxon>Rhabditida</taxon>
        <taxon>Tylenchina</taxon>
        <taxon>Panagrolaimomorpha</taxon>
        <taxon>Strongyloidoidea</taxon>
        <taxon>Strongyloididae</taxon>
        <taxon>Strongyloides</taxon>
    </lineage>
</organism>
<feature type="transmembrane region" description="Helical" evidence="2">
    <location>
        <begin position="20"/>
        <end position="37"/>
    </location>
</feature>
<evidence type="ECO:0000256" key="1">
    <source>
        <dbReference type="SAM" id="MobiDB-lite"/>
    </source>
</evidence>
<dbReference type="WormBase" id="SRAE_X000124900">
    <property type="protein sequence ID" value="SRP02355"/>
    <property type="gene ID" value="WBGene00266815"/>
</dbReference>
<evidence type="ECO:0000313" key="5">
    <source>
        <dbReference type="WBParaSite" id="SRAE_X000124800.1"/>
    </source>
</evidence>
<feature type="compositionally biased region" description="Gly residues" evidence="1">
    <location>
        <begin position="58"/>
        <end position="78"/>
    </location>
</feature>
<dbReference type="CTD" id="36384308"/>
<dbReference type="EMBL" id="LN609396">
    <property type="protein sequence ID" value="CEF59500.1"/>
    <property type="molecule type" value="Genomic_DNA"/>
</dbReference>
<dbReference type="EMBL" id="LN609396">
    <property type="protein sequence ID" value="CEF59501.1"/>
    <property type="molecule type" value="Genomic_DNA"/>
</dbReference>
<proteinExistence type="predicted"/>
<dbReference type="GeneID" id="36384308"/>
<evidence type="ECO:0000313" key="4">
    <source>
        <dbReference type="Proteomes" id="UP000035682"/>
    </source>
</evidence>
<feature type="region of interest" description="Disordered" evidence="1">
    <location>
        <begin position="58"/>
        <end position="93"/>
    </location>
</feature>
<accession>A0A090KUF3</accession>
<protein>
    <submittedName>
        <fullName evidence="3 5">Uncharacterized protein</fullName>
    </submittedName>
</protein>
<keyword evidence="2" id="KW-1133">Transmembrane helix</keyword>
<sequence length="93" mass="10301">MEVLTQYRVTFILKMKLTLIKYSVSLYFLILIVFWFATEMTLSRGLMGRGPRGMGGPYGGGFARGRGSGGGPRRGPGGRTRMFARATPTIPYF</sequence>
<dbReference type="WBParaSite" id="SRAE_X000124800.1">
    <property type="protein sequence ID" value="SRAE_X000124800.1"/>
    <property type="gene ID" value="WBGene00266814"/>
</dbReference>
<evidence type="ECO:0000313" key="3">
    <source>
        <dbReference type="EMBL" id="CEF59500.1"/>
    </source>
</evidence>
<dbReference type="WormBase" id="SRAE_X000124800">
    <property type="protein sequence ID" value="SRP02355"/>
    <property type="gene ID" value="WBGene00266814"/>
</dbReference>
<dbReference type="RefSeq" id="XP_024498711.1">
    <property type="nucleotide sequence ID" value="XM_024646808.1"/>
</dbReference>
<evidence type="ECO:0000256" key="2">
    <source>
        <dbReference type="SAM" id="Phobius"/>
    </source>
</evidence>